<evidence type="ECO:0000313" key="4">
    <source>
        <dbReference type="Proteomes" id="UP001054945"/>
    </source>
</evidence>
<protein>
    <submittedName>
        <fullName evidence="3">Uncharacterized protein</fullName>
    </submittedName>
</protein>
<keyword evidence="2" id="KW-0472">Membrane</keyword>
<evidence type="ECO:0000256" key="2">
    <source>
        <dbReference type="SAM" id="Phobius"/>
    </source>
</evidence>
<feature type="compositionally biased region" description="Polar residues" evidence="1">
    <location>
        <begin position="12"/>
        <end position="22"/>
    </location>
</feature>
<proteinExistence type="predicted"/>
<feature type="transmembrane region" description="Helical" evidence="2">
    <location>
        <begin position="45"/>
        <end position="63"/>
    </location>
</feature>
<organism evidence="3 4">
    <name type="scientific">Caerostris extrusa</name>
    <name type="common">Bark spider</name>
    <name type="synonym">Caerostris bankana</name>
    <dbReference type="NCBI Taxonomy" id="172846"/>
    <lineage>
        <taxon>Eukaryota</taxon>
        <taxon>Metazoa</taxon>
        <taxon>Ecdysozoa</taxon>
        <taxon>Arthropoda</taxon>
        <taxon>Chelicerata</taxon>
        <taxon>Arachnida</taxon>
        <taxon>Araneae</taxon>
        <taxon>Araneomorphae</taxon>
        <taxon>Entelegynae</taxon>
        <taxon>Araneoidea</taxon>
        <taxon>Araneidae</taxon>
        <taxon>Caerostris</taxon>
    </lineage>
</organism>
<accession>A0AAV4USS4</accession>
<comment type="caution">
    <text evidence="3">The sequence shown here is derived from an EMBL/GenBank/DDBJ whole genome shotgun (WGS) entry which is preliminary data.</text>
</comment>
<evidence type="ECO:0000313" key="3">
    <source>
        <dbReference type="EMBL" id="GIY60951.1"/>
    </source>
</evidence>
<dbReference type="Proteomes" id="UP001054945">
    <property type="component" value="Unassembled WGS sequence"/>
</dbReference>
<feature type="region of interest" description="Disordered" evidence="1">
    <location>
        <begin position="1"/>
        <end position="23"/>
    </location>
</feature>
<reference evidence="3 4" key="1">
    <citation type="submission" date="2021-06" db="EMBL/GenBank/DDBJ databases">
        <title>Caerostris extrusa draft genome.</title>
        <authorList>
            <person name="Kono N."/>
            <person name="Arakawa K."/>
        </authorList>
    </citation>
    <scope>NUCLEOTIDE SEQUENCE [LARGE SCALE GENOMIC DNA]</scope>
</reference>
<name>A0AAV4USS4_CAEEX</name>
<dbReference type="AlphaFoldDB" id="A0AAV4USS4"/>
<dbReference type="EMBL" id="BPLR01013402">
    <property type="protein sequence ID" value="GIY60951.1"/>
    <property type="molecule type" value="Genomic_DNA"/>
</dbReference>
<gene>
    <name evidence="3" type="ORF">CEXT_1201</name>
</gene>
<keyword evidence="4" id="KW-1185">Reference proteome</keyword>
<evidence type="ECO:0000256" key="1">
    <source>
        <dbReference type="SAM" id="MobiDB-lite"/>
    </source>
</evidence>
<keyword evidence="2" id="KW-1133">Transmembrane helix</keyword>
<sequence length="86" mass="9727">MDYAVDLDLPEQPNQRRSSASSHFIGRSAPIESCVLPLPKVFNPVLPVVMWVPTPTCGIIAYFKEQIVRRFSVINIHHRRVDSVAL</sequence>
<keyword evidence="2" id="KW-0812">Transmembrane</keyword>